<keyword evidence="1" id="KW-0732">Signal</keyword>
<evidence type="ECO:0000313" key="2">
    <source>
        <dbReference type="EMBL" id="KAH7063123.1"/>
    </source>
</evidence>
<comment type="caution">
    <text evidence="2">The sequence shown here is derived from an EMBL/GenBank/DDBJ whole genome shotgun (WGS) entry which is preliminary data.</text>
</comment>
<protein>
    <submittedName>
        <fullName evidence="2">Uncharacterized protein</fullName>
    </submittedName>
</protein>
<feature type="chain" id="PRO_5046459869" evidence="1">
    <location>
        <begin position="21"/>
        <end position="146"/>
    </location>
</feature>
<keyword evidence="3" id="KW-1185">Reference proteome</keyword>
<evidence type="ECO:0000313" key="3">
    <source>
        <dbReference type="Proteomes" id="UP000774617"/>
    </source>
</evidence>
<sequence length="146" mass="16280">MMFYLLAGSLGLWTFETSLGTGRNEFFVLLIFPWGSKRKHGSIQNNLHPVVDAQYHSSGALAQANSRGSRQISHPVSISVPSSSTWPARKPTSAWPNWNGEPRKKYCGVDYAEISFNKEPNNNTPDAARHIEPSRSKVVSVVRRLV</sequence>
<dbReference type="Proteomes" id="UP000774617">
    <property type="component" value="Unassembled WGS sequence"/>
</dbReference>
<reference evidence="2 3" key="1">
    <citation type="journal article" date="2021" name="Nat. Commun.">
        <title>Genetic determinants of endophytism in the Arabidopsis root mycobiome.</title>
        <authorList>
            <person name="Mesny F."/>
            <person name="Miyauchi S."/>
            <person name="Thiergart T."/>
            <person name="Pickel B."/>
            <person name="Atanasova L."/>
            <person name="Karlsson M."/>
            <person name="Huettel B."/>
            <person name="Barry K.W."/>
            <person name="Haridas S."/>
            <person name="Chen C."/>
            <person name="Bauer D."/>
            <person name="Andreopoulos W."/>
            <person name="Pangilinan J."/>
            <person name="LaButti K."/>
            <person name="Riley R."/>
            <person name="Lipzen A."/>
            <person name="Clum A."/>
            <person name="Drula E."/>
            <person name="Henrissat B."/>
            <person name="Kohler A."/>
            <person name="Grigoriev I.V."/>
            <person name="Martin F.M."/>
            <person name="Hacquard S."/>
        </authorList>
    </citation>
    <scope>NUCLEOTIDE SEQUENCE [LARGE SCALE GENOMIC DNA]</scope>
    <source>
        <strain evidence="2 3">MPI-SDFR-AT-0080</strain>
    </source>
</reference>
<accession>A0ABQ8GRL1</accession>
<evidence type="ECO:0000256" key="1">
    <source>
        <dbReference type="SAM" id="SignalP"/>
    </source>
</evidence>
<name>A0ABQ8GRL1_9PEZI</name>
<organism evidence="2 3">
    <name type="scientific">Macrophomina phaseolina</name>
    <dbReference type="NCBI Taxonomy" id="35725"/>
    <lineage>
        <taxon>Eukaryota</taxon>
        <taxon>Fungi</taxon>
        <taxon>Dikarya</taxon>
        <taxon>Ascomycota</taxon>
        <taxon>Pezizomycotina</taxon>
        <taxon>Dothideomycetes</taxon>
        <taxon>Dothideomycetes incertae sedis</taxon>
        <taxon>Botryosphaeriales</taxon>
        <taxon>Botryosphaeriaceae</taxon>
        <taxon>Macrophomina</taxon>
    </lineage>
</organism>
<gene>
    <name evidence="2" type="ORF">B0J12DRAFT_158474</name>
</gene>
<dbReference type="EMBL" id="JAGTJR010000002">
    <property type="protein sequence ID" value="KAH7063123.1"/>
    <property type="molecule type" value="Genomic_DNA"/>
</dbReference>
<feature type="signal peptide" evidence="1">
    <location>
        <begin position="1"/>
        <end position="20"/>
    </location>
</feature>
<proteinExistence type="predicted"/>